<keyword evidence="2" id="KW-1185">Reference proteome</keyword>
<comment type="caution">
    <text evidence="1">The sequence shown here is derived from an EMBL/GenBank/DDBJ whole genome shotgun (WGS) entry which is preliminary data.</text>
</comment>
<name>A0A927B339_9BACT</name>
<protein>
    <submittedName>
        <fullName evidence="1">Uncharacterized protein</fullName>
    </submittedName>
</protein>
<evidence type="ECO:0000313" key="1">
    <source>
        <dbReference type="EMBL" id="MBD2754513.1"/>
    </source>
</evidence>
<sequence length="120" mass="13248">MSNVIASILLSASTFINPIKSTTLPFEASAYVTINNHIRVAVQKSPDVPVVFLLRDKSNDILFRQIVSKKEANYVVKLDVHELTDGQYVLEVKSAEGSIRKQLNVVSAPVQNQTRVVAVL</sequence>
<evidence type="ECO:0000313" key="2">
    <source>
        <dbReference type="Proteomes" id="UP000653797"/>
    </source>
</evidence>
<gene>
    <name evidence="1" type="ORF">IC230_16520</name>
</gene>
<accession>A0A927B339</accession>
<organism evidence="1 2">
    <name type="scientific">Spirosoma validum</name>
    <dbReference type="NCBI Taxonomy" id="2771355"/>
    <lineage>
        <taxon>Bacteria</taxon>
        <taxon>Pseudomonadati</taxon>
        <taxon>Bacteroidota</taxon>
        <taxon>Cytophagia</taxon>
        <taxon>Cytophagales</taxon>
        <taxon>Cytophagaceae</taxon>
        <taxon>Spirosoma</taxon>
    </lineage>
</organism>
<dbReference type="Proteomes" id="UP000653797">
    <property type="component" value="Unassembled WGS sequence"/>
</dbReference>
<dbReference type="EMBL" id="JACXAA010000005">
    <property type="protein sequence ID" value="MBD2754513.1"/>
    <property type="molecule type" value="Genomic_DNA"/>
</dbReference>
<dbReference type="AlphaFoldDB" id="A0A927B339"/>
<reference evidence="1" key="1">
    <citation type="submission" date="2020-09" db="EMBL/GenBank/DDBJ databases">
        <authorList>
            <person name="Kim M.K."/>
        </authorList>
    </citation>
    <scope>NUCLEOTIDE SEQUENCE</scope>
    <source>
        <strain evidence="1">BT704</strain>
    </source>
</reference>
<proteinExistence type="predicted"/>